<protein>
    <submittedName>
        <fullName evidence="1">Uncharacterized protein</fullName>
    </submittedName>
</protein>
<dbReference type="PANTHER" id="PTHR32329:SF4">
    <property type="entry name" value="ACTIVATOR OF 2-HYDROXYACYL-COA DEHYDRATASE"/>
    <property type="match status" value="1"/>
</dbReference>
<dbReference type="PANTHER" id="PTHR32329">
    <property type="entry name" value="BIFUNCTIONAL PROTEIN [INCLUDES 2-HYDROXYACYL-COA DEHYDRATASE (N-TER) AND ITS ACTIVATOR DOMAIN (C_TERM)-RELATED"/>
    <property type="match status" value="1"/>
</dbReference>
<organism evidence="1">
    <name type="scientific">bioreactor metagenome</name>
    <dbReference type="NCBI Taxonomy" id="1076179"/>
    <lineage>
        <taxon>unclassified sequences</taxon>
        <taxon>metagenomes</taxon>
        <taxon>ecological metagenomes</taxon>
    </lineage>
</organism>
<comment type="caution">
    <text evidence="1">The sequence shown here is derived from an EMBL/GenBank/DDBJ whole genome shotgun (WGS) entry which is preliminary data.</text>
</comment>
<accession>A0A645DHD3</accession>
<evidence type="ECO:0000313" key="1">
    <source>
        <dbReference type="EMBL" id="MPM88894.1"/>
    </source>
</evidence>
<proteinExistence type="predicted"/>
<reference evidence="1" key="1">
    <citation type="submission" date="2019-08" db="EMBL/GenBank/DDBJ databases">
        <authorList>
            <person name="Kucharzyk K."/>
            <person name="Murdoch R.W."/>
            <person name="Higgins S."/>
            <person name="Loffler F."/>
        </authorList>
    </citation>
    <scope>NUCLEOTIDE SEQUENCE</scope>
</reference>
<gene>
    <name evidence="1" type="ORF">SDC9_135998</name>
</gene>
<sequence>MTSLANQAGEGWLLPAEIIDMTEKGVNHILCLQPFGCLANHITGKGVEGVLRRLYPKLDMLCLDLDPGTSKTNNDNRLQLLIMSAQEDFEKKQHHEKQLA</sequence>
<dbReference type="AlphaFoldDB" id="A0A645DHD3"/>
<name>A0A645DHD3_9ZZZZ</name>
<dbReference type="InterPro" id="IPR051805">
    <property type="entry name" value="Dehydratase_Activator_Redct"/>
</dbReference>
<dbReference type="EMBL" id="VSSQ01036417">
    <property type="protein sequence ID" value="MPM88894.1"/>
    <property type="molecule type" value="Genomic_DNA"/>
</dbReference>